<dbReference type="SMART" id="SM00133">
    <property type="entry name" value="S_TK_X"/>
    <property type="match status" value="1"/>
</dbReference>
<evidence type="ECO:0000313" key="15">
    <source>
        <dbReference type="Proteomes" id="UP000000689"/>
    </source>
</evidence>
<feature type="binding site" evidence="10">
    <location>
        <position position="127"/>
    </location>
    <ligand>
        <name>ATP</name>
        <dbReference type="ChEBI" id="CHEBI:30616"/>
    </ligand>
</feature>
<evidence type="ECO:0000259" key="13">
    <source>
        <dbReference type="PROSITE" id="PS51285"/>
    </source>
</evidence>
<feature type="domain" description="AGC-kinase C-terminal" evidence="13">
    <location>
        <begin position="394"/>
        <end position="471"/>
    </location>
</feature>
<comment type="catalytic activity">
    <reaction evidence="9">
        <text>L-seryl-[protein] + ATP = O-phospho-L-seryl-[protein] + ADP + H(+)</text>
        <dbReference type="Rhea" id="RHEA:17989"/>
        <dbReference type="Rhea" id="RHEA-COMP:9863"/>
        <dbReference type="Rhea" id="RHEA-COMP:11604"/>
        <dbReference type="ChEBI" id="CHEBI:15378"/>
        <dbReference type="ChEBI" id="CHEBI:29999"/>
        <dbReference type="ChEBI" id="CHEBI:30616"/>
        <dbReference type="ChEBI" id="CHEBI:83421"/>
        <dbReference type="ChEBI" id="CHEBI:456216"/>
        <dbReference type="EC" id="2.7.11.1"/>
    </reaction>
</comment>
<dbReference type="InterPro" id="IPR000961">
    <property type="entry name" value="AGC-kinase_C"/>
</dbReference>
<dbReference type="KEGG" id="ndi:NDAI_0A04760"/>
<dbReference type="InterPro" id="IPR011009">
    <property type="entry name" value="Kinase-like_dom_sf"/>
</dbReference>
<dbReference type="GeneID" id="11493951"/>
<dbReference type="GO" id="GO:0004674">
    <property type="term" value="F:protein serine/threonine kinase activity"/>
    <property type="evidence" value="ECO:0007669"/>
    <property type="project" value="UniProtKB-KW"/>
</dbReference>
<dbReference type="PROSITE" id="PS00107">
    <property type="entry name" value="PROTEIN_KINASE_ATP"/>
    <property type="match status" value="1"/>
</dbReference>
<dbReference type="InterPro" id="IPR000719">
    <property type="entry name" value="Prot_kinase_dom"/>
</dbReference>
<evidence type="ECO:0000256" key="9">
    <source>
        <dbReference type="ARBA" id="ARBA00048679"/>
    </source>
</evidence>
<dbReference type="GO" id="GO:0005524">
    <property type="term" value="F:ATP binding"/>
    <property type="evidence" value="ECO:0007669"/>
    <property type="project" value="UniProtKB-UniRule"/>
</dbReference>
<dbReference type="STRING" id="1071378.G0W494"/>
<gene>
    <name evidence="14" type="primary">NDAI0A04760</name>
    <name evidence="14" type="ordered locus">NDAI_0A04760</name>
</gene>
<evidence type="ECO:0000256" key="2">
    <source>
        <dbReference type="ARBA" id="ARBA00022527"/>
    </source>
</evidence>
<dbReference type="eggNOG" id="KOG0605">
    <property type="taxonomic scope" value="Eukaryota"/>
</dbReference>
<keyword evidence="6" id="KW-0418">Kinase</keyword>
<dbReference type="PANTHER" id="PTHR24356">
    <property type="entry name" value="SERINE/THREONINE-PROTEIN KINASE"/>
    <property type="match status" value="1"/>
</dbReference>
<dbReference type="PROSITE" id="PS51285">
    <property type="entry name" value="AGC_KINASE_CTER"/>
    <property type="match status" value="1"/>
</dbReference>
<keyword evidence="7 10" id="KW-0067">ATP-binding</keyword>
<evidence type="ECO:0000256" key="3">
    <source>
        <dbReference type="ARBA" id="ARBA00022553"/>
    </source>
</evidence>
<dbReference type="EC" id="2.7.11.1" evidence="1"/>
<dbReference type="EMBL" id="HE580267">
    <property type="protein sequence ID" value="CCD22632.1"/>
    <property type="molecule type" value="Genomic_DNA"/>
</dbReference>
<evidence type="ECO:0000256" key="11">
    <source>
        <dbReference type="RuleBase" id="RU000304"/>
    </source>
</evidence>
<sequence>MFGFEVSKKLPKNFLSKRHKPQVLRNIAACQIYFLEYYFSLFDYIITRRTRTKKILDFIEQNKGSISVMNLRNEWSSYLIQENALLRGRRQRLKKSDFEIISQIGQGGYGKVFLSRKKDTSELCALKILHKKPSLKLQQINQVLMERDILSITKSVWLVKLLYAFQDQEQLYLAMEFVPGGDFRTLLSNVKYLKHNHAEFYISEMFLAINSLHQLGYIHRDLKPENFLIDSSGHVKLTDFGLASGKFPYSEVLRMEERLNRVESLRHFKYYDFNGISEDFKCIQSNYANSVVGSVDYMAIDVLECQDYDYTVDYWSLGCILFESLVGFTPFSGASCKETTENLRHWRTKLKRPILKDGRPAFPNETWDLIKLLIADPAIRLRSIEELKNIEYFKCINFDMLRHSTPPFIPQLDDAFDTGYFDDFNDARDMEKYRNVLRTEESSVVTLGTSSASSRITGFTFRHKTHQGILRSLSDDGTKYVDAFATFF</sequence>
<evidence type="ECO:0000256" key="5">
    <source>
        <dbReference type="ARBA" id="ARBA00022741"/>
    </source>
</evidence>
<dbReference type="AlphaFoldDB" id="G0W494"/>
<dbReference type="FunFam" id="3.30.200.20:FF:000109">
    <property type="entry name" value="Non-specific serine/threonine protein kinase"/>
    <property type="match status" value="1"/>
</dbReference>
<accession>G0W494</accession>
<dbReference type="Pfam" id="PF00069">
    <property type="entry name" value="Pkinase"/>
    <property type="match status" value="2"/>
</dbReference>
<dbReference type="GO" id="GO:0005935">
    <property type="term" value="C:cellular bud neck"/>
    <property type="evidence" value="ECO:0007669"/>
    <property type="project" value="UniProtKB-ARBA"/>
</dbReference>
<comment type="catalytic activity">
    <reaction evidence="8">
        <text>L-threonyl-[protein] + ATP = O-phospho-L-threonyl-[protein] + ADP + H(+)</text>
        <dbReference type="Rhea" id="RHEA:46608"/>
        <dbReference type="Rhea" id="RHEA-COMP:11060"/>
        <dbReference type="Rhea" id="RHEA-COMP:11605"/>
        <dbReference type="ChEBI" id="CHEBI:15378"/>
        <dbReference type="ChEBI" id="CHEBI:30013"/>
        <dbReference type="ChEBI" id="CHEBI:30616"/>
        <dbReference type="ChEBI" id="CHEBI:61977"/>
        <dbReference type="ChEBI" id="CHEBI:456216"/>
        <dbReference type="EC" id="2.7.11.1"/>
    </reaction>
</comment>
<keyword evidence="2 11" id="KW-0723">Serine/threonine-protein kinase</keyword>
<dbReference type="PROSITE" id="PS50011">
    <property type="entry name" value="PROTEIN_KINASE_DOM"/>
    <property type="match status" value="1"/>
</dbReference>
<evidence type="ECO:0000313" key="14">
    <source>
        <dbReference type="EMBL" id="CCD22632.1"/>
    </source>
</evidence>
<evidence type="ECO:0000259" key="12">
    <source>
        <dbReference type="PROSITE" id="PS50011"/>
    </source>
</evidence>
<evidence type="ECO:0000256" key="1">
    <source>
        <dbReference type="ARBA" id="ARBA00012513"/>
    </source>
</evidence>
<keyword evidence="15" id="KW-1185">Reference proteome</keyword>
<dbReference type="GO" id="GO:0000280">
    <property type="term" value="P:nuclear division"/>
    <property type="evidence" value="ECO:0007669"/>
    <property type="project" value="UniProtKB-ARBA"/>
</dbReference>
<evidence type="ECO:0000256" key="8">
    <source>
        <dbReference type="ARBA" id="ARBA00047899"/>
    </source>
</evidence>
<evidence type="ECO:0000256" key="7">
    <source>
        <dbReference type="ARBA" id="ARBA00022840"/>
    </source>
</evidence>
<dbReference type="PROSITE" id="PS00108">
    <property type="entry name" value="PROTEIN_KINASE_ST"/>
    <property type="match status" value="1"/>
</dbReference>
<dbReference type="OrthoDB" id="18472at2759"/>
<protein>
    <recommendedName>
        <fullName evidence="1">non-specific serine/threonine protein kinase</fullName>
        <ecNumber evidence="1">2.7.11.1</ecNumber>
    </recommendedName>
</protein>
<proteinExistence type="inferred from homology"/>
<dbReference type="SMART" id="SM00220">
    <property type="entry name" value="S_TKc"/>
    <property type="match status" value="1"/>
</dbReference>
<comment type="similarity">
    <text evidence="11">Belongs to the protein kinase superfamily.</text>
</comment>
<dbReference type="InterPro" id="IPR050236">
    <property type="entry name" value="Ser_Thr_kinase_AGC"/>
</dbReference>
<dbReference type="Proteomes" id="UP000000689">
    <property type="component" value="Chromosome 1"/>
</dbReference>
<reference evidence="14 15" key="1">
    <citation type="journal article" date="2011" name="Proc. Natl. Acad. Sci. U.S.A.">
        <title>Evolutionary erosion of yeast sex chromosomes by mating-type switching accidents.</title>
        <authorList>
            <person name="Gordon J.L."/>
            <person name="Armisen D."/>
            <person name="Proux-Wera E."/>
            <person name="Oheigeartaigh S.S."/>
            <person name="Byrne K.P."/>
            <person name="Wolfe K.H."/>
        </authorList>
    </citation>
    <scope>NUCLEOTIDE SEQUENCE [LARGE SCALE GENOMIC DNA]</scope>
    <source>
        <strain evidence="15">ATCC 10597 / BCRC 20456 / CBS 421 / NBRC 0211 / NRRL Y-12639</strain>
    </source>
</reference>
<dbReference type="RefSeq" id="XP_003667875.1">
    <property type="nucleotide sequence ID" value="XM_003667827.1"/>
</dbReference>
<keyword evidence="5 10" id="KW-0547">Nucleotide-binding</keyword>
<evidence type="ECO:0000256" key="4">
    <source>
        <dbReference type="ARBA" id="ARBA00022679"/>
    </source>
</evidence>
<dbReference type="PANTHER" id="PTHR24356:SF417">
    <property type="entry name" value="CELL CYCLE PROTEIN KINASE DBF2-RELATED"/>
    <property type="match status" value="1"/>
</dbReference>
<dbReference type="Gene3D" id="3.30.200.20">
    <property type="entry name" value="Phosphorylase Kinase, domain 1"/>
    <property type="match status" value="2"/>
</dbReference>
<dbReference type="GO" id="GO:0005816">
    <property type="term" value="C:spindle pole body"/>
    <property type="evidence" value="ECO:0007669"/>
    <property type="project" value="TreeGrafter"/>
</dbReference>
<keyword evidence="3" id="KW-0597">Phosphoprotein</keyword>
<dbReference type="InterPro" id="IPR008271">
    <property type="entry name" value="Ser/Thr_kinase_AS"/>
</dbReference>
<keyword evidence="4" id="KW-0808">Transferase</keyword>
<dbReference type="GO" id="GO:0035556">
    <property type="term" value="P:intracellular signal transduction"/>
    <property type="evidence" value="ECO:0007669"/>
    <property type="project" value="TreeGrafter"/>
</dbReference>
<dbReference type="HOGENOM" id="CLU_000288_67_4_1"/>
<dbReference type="CDD" id="cd05600">
    <property type="entry name" value="STKc_Sid2p_like"/>
    <property type="match status" value="1"/>
</dbReference>
<dbReference type="InterPro" id="IPR017441">
    <property type="entry name" value="Protein_kinase_ATP_BS"/>
</dbReference>
<feature type="domain" description="Protein kinase" evidence="12">
    <location>
        <begin position="98"/>
        <end position="393"/>
    </location>
</feature>
<evidence type="ECO:0000256" key="6">
    <source>
        <dbReference type="ARBA" id="ARBA00022777"/>
    </source>
</evidence>
<dbReference type="OMA" id="MFLAINS"/>
<evidence type="ECO:0000256" key="10">
    <source>
        <dbReference type="PROSITE-ProRule" id="PRU10141"/>
    </source>
</evidence>
<dbReference type="Gene3D" id="1.10.510.10">
    <property type="entry name" value="Transferase(Phosphotransferase) domain 1"/>
    <property type="match status" value="2"/>
</dbReference>
<dbReference type="FunFam" id="1.10.510.10:FF:000141">
    <property type="entry name" value="Non-specific serine/threonine protein kinase"/>
    <property type="match status" value="1"/>
</dbReference>
<organism evidence="14 15">
    <name type="scientific">Naumovozyma dairenensis (strain ATCC 10597 / BCRC 20456 / CBS 421 / NBRC 0211 / NRRL Y-12639)</name>
    <name type="common">Saccharomyces dairenensis</name>
    <dbReference type="NCBI Taxonomy" id="1071378"/>
    <lineage>
        <taxon>Eukaryota</taxon>
        <taxon>Fungi</taxon>
        <taxon>Dikarya</taxon>
        <taxon>Ascomycota</taxon>
        <taxon>Saccharomycotina</taxon>
        <taxon>Saccharomycetes</taxon>
        <taxon>Saccharomycetales</taxon>
        <taxon>Saccharomycetaceae</taxon>
        <taxon>Naumovozyma</taxon>
    </lineage>
</organism>
<name>G0W494_NAUDC</name>
<dbReference type="SUPFAM" id="SSF56112">
    <property type="entry name" value="Protein kinase-like (PK-like)"/>
    <property type="match status" value="1"/>
</dbReference>
<dbReference type="FunFam" id="1.10.510.10:FF:000319">
    <property type="entry name" value="Non-specific serine/threonine protein kinase"/>
    <property type="match status" value="1"/>
</dbReference>